<keyword evidence="3" id="KW-0689">Ribosomal protein</keyword>
<dbReference type="GO" id="GO:0005762">
    <property type="term" value="C:mitochondrial large ribosomal subunit"/>
    <property type="evidence" value="ECO:0007669"/>
    <property type="project" value="TreeGrafter"/>
</dbReference>
<dbReference type="EMBL" id="KN831972">
    <property type="protein sequence ID" value="KIO04305.1"/>
    <property type="molecule type" value="Genomic_DNA"/>
</dbReference>
<proteinExistence type="inferred from homology"/>
<protein>
    <recommendedName>
        <fullName evidence="7">Large ribosomal subunit protein mL54</fullName>
    </recommendedName>
</protein>
<dbReference type="AlphaFoldDB" id="A0A0C3NTV5"/>
<keyword evidence="10" id="KW-1185">Reference proteome</keyword>
<evidence type="ECO:0000313" key="9">
    <source>
        <dbReference type="EMBL" id="KIO04305.1"/>
    </source>
</evidence>
<dbReference type="Proteomes" id="UP000054217">
    <property type="component" value="Unassembled WGS sequence"/>
</dbReference>
<keyword evidence="4" id="KW-0496">Mitochondrion</keyword>
<evidence type="ECO:0000256" key="8">
    <source>
        <dbReference type="SAM" id="MobiDB-lite"/>
    </source>
</evidence>
<feature type="compositionally biased region" description="Low complexity" evidence="8">
    <location>
        <begin position="41"/>
        <end position="50"/>
    </location>
</feature>
<dbReference type="InParanoid" id="A0A0C3NTV5"/>
<gene>
    <name evidence="9" type="ORF">M404DRAFT_1000778</name>
</gene>
<evidence type="ECO:0000256" key="3">
    <source>
        <dbReference type="ARBA" id="ARBA00022980"/>
    </source>
</evidence>
<feature type="compositionally biased region" description="Basic and acidic residues" evidence="8">
    <location>
        <begin position="119"/>
        <end position="133"/>
    </location>
</feature>
<dbReference type="InterPro" id="IPR013870">
    <property type="entry name" value="Ribosomal_mL54"/>
</dbReference>
<reference evidence="10" key="2">
    <citation type="submission" date="2015-01" db="EMBL/GenBank/DDBJ databases">
        <title>Evolutionary Origins and Diversification of the Mycorrhizal Mutualists.</title>
        <authorList>
            <consortium name="DOE Joint Genome Institute"/>
            <consortium name="Mycorrhizal Genomics Consortium"/>
            <person name="Kohler A."/>
            <person name="Kuo A."/>
            <person name="Nagy L.G."/>
            <person name="Floudas D."/>
            <person name="Copeland A."/>
            <person name="Barry K.W."/>
            <person name="Cichocki N."/>
            <person name="Veneault-Fourrey C."/>
            <person name="LaButti K."/>
            <person name="Lindquist E.A."/>
            <person name="Lipzen A."/>
            <person name="Lundell T."/>
            <person name="Morin E."/>
            <person name="Murat C."/>
            <person name="Riley R."/>
            <person name="Ohm R."/>
            <person name="Sun H."/>
            <person name="Tunlid A."/>
            <person name="Henrissat B."/>
            <person name="Grigoriev I.V."/>
            <person name="Hibbett D.S."/>
            <person name="Martin F."/>
        </authorList>
    </citation>
    <scope>NUCLEOTIDE SEQUENCE [LARGE SCALE GENOMIC DNA]</scope>
    <source>
        <strain evidence="10">Marx 270</strain>
    </source>
</reference>
<evidence type="ECO:0000256" key="7">
    <source>
        <dbReference type="ARBA" id="ARBA00035179"/>
    </source>
</evidence>
<evidence type="ECO:0000256" key="5">
    <source>
        <dbReference type="ARBA" id="ARBA00023274"/>
    </source>
</evidence>
<organism evidence="9 10">
    <name type="scientific">Pisolithus tinctorius Marx 270</name>
    <dbReference type="NCBI Taxonomy" id="870435"/>
    <lineage>
        <taxon>Eukaryota</taxon>
        <taxon>Fungi</taxon>
        <taxon>Dikarya</taxon>
        <taxon>Basidiomycota</taxon>
        <taxon>Agaricomycotina</taxon>
        <taxon>Agaricomycetes</taxon>
        <taxon>Agaricomycetidae</taxon>
        <taxon>Boletales</taxon>
        <taxon>Sclerodermatineae</taxon>
        <taxon>Pisolithaceae</taxon>
        <taxon>Pisolithus</taxon>
    </lineage>
</organism>
<feature type="region of interest" description="Disordered" evidence="8">
    <location>
        <begin position="90"/>
        <end position="133"/>
    </location>
</feature>
<dbReference type="STRING" id="870435.A0A0C3NTV5"/>
<dbReference type="HOGENOM" id="CLU_144297_1_0_1"/>
<evidence type="ECO:0000256" key="1">
    <source>
        <dbReference type="ARBA" id="ARBA00004173"/>
    </source>
</evidence>
<evidence type="ECO:0000313" key="10">
    <source>
        <dbReference type="Proteomes" id="UP000054217"/>
    </source>
</evidence>
<dbReference type="OrthoDB" id="10252718at2759"/>
<evidence type="ECO:0000256" key="6">
    <source>
        <dbReference type="ARBA" id="ARBA00033752"/>
    </source>
</evidence>
<feature type="region of interest" description="Disordered" evidence="8">
    <location>
        <begin position="25"/>
        <end position="60"/>
    </location>
</feature>
<reference evidence="9 10" key="1">
    <citation type="submission" date="2014-04" db="EMBL/GenBank/DDBJ databases">
        <authorList>
            <consortium name="DOE Joint Genome Institute"/>
            <person name="Kuo A."/>
            <person name="Kohler A."/>
            <person name="Costa M.D."/>
            <person name="Nagy L.G."/>
            <person name="Floudas D."/>
            <person name="Copeland A."/>
            <person name="Barry K.W."/>
            <person name="Cichocki N."/>
            <person name="Veneault-Fourrey C."/>
            <person name="LaButti K."/>
            <person name="Lindquist E.A."/>
            <person name="Lipzen A."/>
            <person name="Lundell T."/>
            <person name="Morin E."/>
            <person name="Murat C."/>
            <person name="Sun H."/>
            <person name="Tunlid A."/>
            <person name="Henrissat B."/>
            <person name="Grigoriev I.V."/>
            <person name="Hibbett D.S."/>
            <person name="Martin F."/>
            <person name="Nordberg H.P."/>
            <person name="Cantor M.N."/>
            <person name="Hua S.X."/>
        </authorList>
    </citation>
    <scope>NUCLEOTIDE SEQUENCE [LARGE SCALE GENOMIC DNA]</scope>
    <source>
        <strain evidence="9 10">Marx 270</strain>
    </source>
</reference>
<name>A0A0C3NTV5_PISTI</name>
<keyword evidence="2" id="KW-0809">Transit peptide</keyword>
<evidence type="ECO:0000256" key="2">
    <source>
        <dbReference type="ARBA" id="ARBA00022946"/>
    </source>
</evidence>
<sequence length="133" mass="14628">MSLLVCPRASPHRRLAFFFSRTLATGPRQAGSASAEKKPSTAKSATSPSPEDLKPPISSCPAGTVLTGLNYLKGQPPVLAMPDADYPTWLWDLTNPKKRSPAEDVEPGSDAEKRRLRRENRQLLRDKNKFGAR</sequence>
<accession>A0A0C3NTV5</accession>
<dbReference type="GO" id="GO:0003735">
    <property type="term" value="F:structural constituent of ribosome"/>
    <property type="evidence" value="ECO:0007669"/>
    <property type="project" value="TreeGrafter"/>
</dbReference>
<comment type="subcellular location">
    <subcellularLocation>
        <location evidence="1">Mitochondrion</location>
    </subcellularLocation>
</comment>
<dbReference type="PANTHER" id="PTHR28595:SF1">
    <property type="entry name" value="LARGE RIBOSOMAL SUBUNIT PROTEIN ML54"/>
    <property type="match status" value="1"/>
</dbReference>
<comment type="similarity">
    <text evidence="6">Belongs to the mitochondrion-specific ribosomal protein mL54 family.</text>
</comment>
<keyword evidence="5" id="KW-0687">Ribonucleoprotein</keyword>
<dbReference type="PANTHER" id="PTHR28595">
    <property type="entry name" value="39S RIBOSOMAL PROTEIN L54, MITOCHONDRIAL"/>
    <property type="match status" value="1"/>
</dbReference>
<dbReference type="Pfam" id="PF08561">
    <property type="entry name" value="Ribosomal_L37"/>
    <property type="match status" value="1"/>
</dbReference>
<evidence type="ECO:0000256" key="4">
    <source>
        <dbReference type="ARBA" id="ARBA00023128"/>
    </source>
</evidence>